<name>A0A2P2NG07_RHIMU</name>
<dbReference type="AlphaFoldDB" id="A0A2P2NG07"/>
<protein>
    <submittedName>
        <fullName evidence="1">Uncharacterized protein</fullName>
    </submittedName>
</protein>
<organism evidence="1">
    <name type="scientific">Rhizophora mucronata</name>
    <name type="common">Asiatic mangrove</name>
    <dbReference type="NCBI Taxonomy" id="61149"/>
    <lineage>
        <taxon>Eukaryota</taxon>
        <taxon>Viridiplantae</taxon>
        <taxon>Streptophyta</taxon>
        <taxon>Embryophyta</taxon>
        <taxon>Tracheophyta</taxon>
        <taxon>Spermatophyta</taxon>
        <taxon>Magnoliopsida</taxon>
        <taxon>eudicotyledons</taxon>
        <taxon>Gunneridae</taxon>
        <taxon>Pentapetalae</taxon>
        <taxon>rosids</taxon>
        <taxon>fabids</taxon>
        <taxon>Malpighiales</taxon>
        <taxon>Rhizophoraceae</taxon>
        <taxon>Rhizophora</taxon>
    </lineage>
</organism>
<dbReference type="EMBL" id="GGEC01060911">
    <property type="protein sequence ID" value="MBX41395.1"/>
    <property type="molecule type" value="Transcribed_RNA"/>
</dbReference>
<accession>A0A2P2NG07</accession>
<reference evidence="1" key="1">
    <citation type="submission" date="2018-02" db="EMBL/GenBank/DDBJ databases">
        <title>Rhizophora mucronata_Transcriptome.</title>
        <authorList>
            <person name="Meera S.P."/>
            <person name="Sreeshan A."/>
            <person name="Augustine A."/>
        </authorList>
    </citation>
    <scope>NUCLEOTIDE SEQUENCE</scope>
    <source>
        <tissue evidence="1">Leaf</tissue>
    </source>
</reference>
<evidence type="ECO:0000313" key="1">
    <source>
        <dbReference type="EMBL" id="MBX41395.1"/>
    </source>
</evidence>
<sequence>MLQYLRSSATLNIVTENDMFEVYRILKPLVCCFIV</sequence>
<proteinExistence type="predicted"/>